<dbReference type="FunFam" id="3.30.420.10:FF:000032">
    <property type="entry name" value="Retrovirus-related Pol polyprotein from transposon 297-like Protein"/>
    <property type="match status" value="1"/>
</dbReference>
<dbReference type="InterPro" id="IPR012337">
    <property type="entry name" value="RNaseH-like_sf"/>
</dbReference>
<reference evidence="3" key="2">
    <citation type="submission" date="2019-10" db="EMBL/GenBank/DDBJ databases">
        <title>Conservation and host-specific expression of non-tandemly repeated heterogenous ribosome RNA gene in arbuscular mycorrhizal fungi.</title>
        <authorList>
            <person name="Maeda T."/>
            <person name="Kobayashi Y."/>
            <person name="Nakagawa T."/>
            <person name="Ezawa T."/>
            <person name="Yamaguchi K."/>
            <person name="Bino T."/>
            <person name="Nishimoto Y."/>
            <person name="Shigenobu S."/>
            <person name="Kawaguchi M."/>
        </authorList>
    </citation>
    <scope>NUCLEOTIDE SEQUENCE</scope>
    <source>
        <strain evidence="3">HR1</strain>
    </source>
</reference>
<organism evidence="2 4">
    <name type="scientific">Rhizophagus clarus</name>
    <dbReference type="NCBI Taxonomy" id="94130"/>
    <lineage>
        <taxon>Eukaryota</taxon>
        <taxon>Fungi</taxon>
        <taxon>Fungi incertae sedis</taxon>
        <taxon>Mucoromycota</taxon>
        <taxon>Glomeromycotina</taxon>
        <taxon>Glomeromycetes</taxon>
        <taxon>Glomerales</taxon>
        <taxon>Glomeraceae</taxon>
        <taxon>Rhizophagus</taxon>
    </lineage>
</organism>
<dbReference type="AlphaFoldDB" id="A0A2Z6R0W6"/>
<dbReference type="PROSITE" id="PS50994">
    <property type="entry name" value="INTEGRASE"/>
    <property type="match status" value="1"/>
</dbReference>
<dbReference type="Pfam" id="PF00665">
    <property type="entry name" value="rve"/>
    <property type="match status" value="1"/>
</dbReference>
<dbReference type="OrthoDB" id="5592268at2759"/>
<dbReference type="SUPFAM" id="SSF53098">
    <property type="entry name" value="Ribonuclease H-like"/>
    <property type="match status" value="1"/>
</dbReference>
<protein>
    <submittedName>
        <fullName evidence="3">DDE-type integrase/transposase/recombinase</fullName>
    </submittedName>
</protein>
<dbReference type="InterPro" id="IPR001584">
    <property type="entry name" value="Integrase_cat-core"/>
</dbReference>
<dbReference type="InterPro" id="IPR050951">
    <property type="entry name" value="Retrovirus_Pol_polyprotein"/>
</dbReference>
<dbReference type="PANTHER" id="PTHR37984:SF5">
    <property type="entry name" value="PROTEIN NYNRIN-LIKE"/>
    <property type="match status" value="1"/>
</dbReference>
<dbReference type="STRING" id="94130.A0A2Z6R0W6"/>
<evidence type="ECO:0000313" key="4">
    <source>
        <dbReference type="Proteomes" id="UP000247702"/>
    </source>
</evidence>
<dbReference type="EMBL" id="BLAL01000242">
    <property type="protein sequence ID" value="GES95428.1"/>
    <property type="molecule type" value="Genomic_DNA"/>
</dbReference>
<sequence>MGNDIKEYVNSCDICQRRKKSRRNEPLHPIKVGLPFDHIGMDIIGPLPTTLQGNKYIVVATEYLNKWPEARALSNAKATSVVSFFYEDIICRHGCPKVLLTDQGTHFVNELVNSLCSRMGVKHRLSTAYRPQTNGLTERFNRTLCETLAKYSMHNQQNWDLYLPSALFAYRTLQQQTTRFEPFYLIYGRDALLPIEIEMPNVPNNTDLNDDFQAQLLERIQLLTGTLNDNRQIAQDNITKSQEKQKLRYDANIRPIAYQIGDQVLLQNFRAKKLDAKWMGPYYVHDNRKTNGTYQLRTIDGQIRKKWVHANQLIPYTNRKDN</sequence>
<keyword evidence="4" id="KW-1185">Reference proteome</keyword>
<dbReference type="GO" id="GO:0003676">
    <property type="term" value="F:nucleic acid binding"/>
    <property type="evidence" value="ECO:0007669"/>
    <property type="project" value="InterPro"/>
</dbReference>
<gene>
    <name evidence="3" type="ORF">RCL2_002209700</name>
    <name evidence="2" type="ORF">RclHR1_19010003</name>
</gene>
<evidence type="ECO:0000313" key="2">
    <source>
        <dbReference type="EMBL" id="GBB91669.1"/>
    </source>
</evidence>
<evidence type="ECO:0000313" key="3">
    <source>
        <dbReference type="EMBL" id="GES95428.1"/>
    </source>
</evidence>
<dbReference type="Gene3D" id="3.30.420.10">
    <property type="entry name" value="Ribonuclease H-like superfamily/Ribonuclease H"/>
    <property type="match status" value="1"/>
</dbReference>
<comment type="caution">
    <text evidence="2">The sequence shown here is derived from an EMBL/GenBank/DDBJ whole genome shotgun (WGS) entry which is preliminary data.</text>
</comment>
<dbReference type="Proteomes" id="UP000615446">
    <property type="component" value="Unassembled WGS sequence"/>
</dbReference>
<dbReference type="GO" id="GO:0015074">
    <property type="term" value="P:DNA integration"/>
    <property type="evidence" value="ECO:0007669"/>
    <property type="project" value="InterPro"/>
</dbReference>
<dbReference type="Gene3D" id="2.30.30.850">
    <property type="match status" value="1"/>
</dbReference>
<dbReference type="EMBL" id="BEXD01001004">
    <property type="protein sequence ID" value="GBB91669.1"/>
    <property type="molecule type" value="Genomic_DNA"/>
</dbReference>
<dbReference type="Proteomes" id="UP000247702">
    <property type="component" value="Unassembled WGS sequence"/>
</dbReference>
<reference evidence="2 4" key="1">
    <citation type="submission" date="2017-11" db="EMBL/GenBank/DDBJ databases">
        <title>The genome of Rhizophagus clarus HR1 reveals common genetic basis of auxotrophy among arbuscular mycorrhizal fungi.</title>
        <authorList>
            <person name="Kobayashi Y."/>
        </authorList>
    </citation>
    <scope>NUCLEOTIDE SEQUENCE [LARGE SCALE GENOMIC DNA]</scope>
    <source>
        <strain evidence="2 4">HR1</strain>
    </source>
</reference>
<dbReference type="GO" id="GO:0005634">
    <property type="term" value="C:nucleus"/>
    <property type="evidence" value="ECO:0007669"/>
    <property type="project" value="UniProtKB-ARBA"/>
</dbReference>
<name>A0A2Z6R0W6_9GLOM</name>
<dbReference type="PANTHER" id="PTHR37984">
    <property type="entry name" value="PROTEIN CBG26694"/>
    <property type="match status" value="1"/>
</dbReference>
<evidence type="ECO:0000259" key="1">
    <source>
        <dbReference type="PROSITE" id="PS50994"/>
    </source>
</evidence>
<feature type="domain" description="Integrase catalytic" evidence="1">
    <location>
        <begin position="31"/>
        <end position="190"/>
    </location>
</feature>
<accession>A0A2Z6R0W6</accession>
<proteinExistence type="predicted"/>
<dbReference type="InterPro" id="IPR036397">
    <property type="entry name" value="RNaseH_sf"/>
</dbReference>